<sequence length="50" mass="5580">MLFQLLALLFFFLGPTAVTVTDALALERIAQPFGIRQADGCRIWLQEAGR</sequence>
<dbReference type="EMBL" id="CADCTA010000001">
    <property type="protein sequence ID" value="CAA9210450.1"/>
    <property type="molecule type" value="Genomic_DNA"/>
</dbReference>
<protein>
    <submittedName>
        <fullName evidence="1">Uncharacterized protein</fullName>
    </submittedName>
</protein>
<accession>A0A6J4GZM4</accession>
<organism evidence="1">
    <name type="scientific">uncultured Chthoniobacterales bacterium</name>
    <dbReference type="NCBI Taxonomy" id="1836801"/>
    <lineage>
        <taxon>Bacteria</taxon>
        <taxon>Pseudomonadati</taxon>
        <taxon>Verrucomicrobiota</taxon>
        <taxon>Spartobacteria</taxon>
        <taxon>Chthoniobacterales</taxon>
        <taxon>environmental samples</taxon>
    </lineage>
</organism>
<name>A0A6J4GZM4_9BACT</name>
<evidence type="ECO:0000313" key="1">
    <source>
        <dbReference type="EMBL" id="CAA9210450.1"/>
    </source>
</evidence>
<reference evidence="1" key="1">
    <citation type="submission" date="2020-02" db="EMBL/GenBank/DDBJ databases">
        <authorList>
            <person name="Meier V. D."/>
        </authorList>
    </citation>
    <scope>NUCLEOTIDE SEQUENCE</scope>
    <source>
        <strain evidence="1">AVDCRST_MAG42</strain>
    </source>
</reference>
<gene>
    <name evidence="1" type="ORF">AVDCRST_MAG42-856</name>
</gene>
<proteinExistence type="predicted"/>
<dbReference type="AlphaFoldDB" id="A0A6J4GZM4"/>